<dbReference type="PROSITE" id="PS51077">
    <property type="entry name" value="HTH_ICLR"/>
    <property type="match status" value="1"/>
</dbReference>
<evidence type="ECO:0000256" key="1">
    <source>
        <dbReference type="ARBA" id="ARBA00023015"/>
    </source>
</evidence>
<evidence type="ECO:0000259" key="6">
    <source>
        <dbReference type="PROSITE" id="PS51078"/>
    </source>
</evidence>
<reference evidence="7 8" key="1">
    <citation type="journal article" date="2011" name="J. Bacteriol.">
        <title>Genome sequence of the 1,4-dioxane-degrading Pseudonocardia dioxanivorans strain CB1190.</title>
        <authorList>
            <person name="Sales C.M."/>
            <person name="Mahendra S."/>
            <person name="Grostern A."/>
            <person name="Parales R.E."/>
            <person name="Goodwin L.A."/>
            <person name="Woyke T."/>
            <person name="Nolan M."/>
            <person name="Lapidus A."/>
            <person name="Chertkov O."/>
            <person name="Ovchinnikova G."/>
            <person name="Sczyrba A."/>
            <person name="Alvarez-Cohen L."/>
        </authorList>
    </citation>
    <scope>NUCLEOTIDE SEQUENCE [LARGE SCALE GENOMIC DNA]</scope>
    <source>
        <strain evidence="8">ATCC 55486 / DSM 44775 / JCM 13855 / CB1190</strain>
    </source>
</reference>
<dbReference type="SUPFAM" id="SSF55781">
    <property type="entry name" value="GAF domain-like"/>
    <property type="match status" value="1"/>
</dbReference>
<keyword evidence="8" id="KW-1185">Reference proteome</keyword>
<dbReference type="GO" id="GO:0003700">
    <property type="term" value="F:DNA-binding transcription factor activity"/>
    <property type="evidence" value="ECO:0007669"/>
    <property type="project" value="TreeGrafter"/>
</dbReference>
<dbReference type="InterPro" id="IPR036388">
    <property type="entry name" value="WH-like_DNA-bd_sf"/>
</dbReference>
<dbReference type="Pfam" id="PF09339">
    <property type="entry name" value="HTH_IclR"/>
    <property type="match status" value="1"/>
</dbReference>
<feature type="domain" description="HTH iclR-type" evidence="5">
    <location>
        <begin position="11"/>
        <end position="73"/>
    </location>
</feature>
<dbReference type="PROSITE" id="PS51078">
    <property type="entry name" value="ICLR_ED"/>
    <property type="match status" value="1"/>
</dbReference>
<dbReference type="AlphaFoldDB" id="F4CJM7"/>
<keyword evidence="3" id="KW-0804">Transcription</keyword>
<evidence type="ECO:0000256" key="2">
    <source>
        <dbReference type="ARBA" id="ARBA00023125"/>
    </source>
</evidence>
<dbReference type="eggNOG" id="COG1414">
    <property type="taxonomic scope" value="Bacteria"/>
</dbReference>
<proteinExistence type="predicted"/>
<dbReference type="InterPro" id="IPR050707">
    <property type="entry name" value="HTH_MetabolicPath_Reg"/>
</dbReference>
<dbReference type="GO" id="GO:0045892">
    <property type="term" value="P:negative regulation of DNA-templated transcription"/>
    <property type="evidence" value="ECO:0007669"/>
    <property type="project" value="TreeGrafter"/>
</dbReference>
<dbReference type="Pfam" id="PF01614">
    <property type="entry name" value="IclR_C"/>
    <property type="match status" value="1"/>
</dbReference>
<dbReference type="PANTHER" id="PTHR30136:SF24">
    <property type="entry name" value="HTH-TYPE TRANSCRIPTIONAL REPRESSOR ALLR"/>
    <property type="match status" value="1"/>
</dbReference>
<dbReference type="HOGENOM" id="CLU_062618_6_2_11"/>
<feature type="domain" description="IclR-ED" evidence="6">
    <location>
        <begin position="74"/>
        <end position="261"/>
    </location>
</feature>
<evidence type="ECO:0000256" key="3">
    <source>
        <dbReference type="ARBA" id="ARBA00023163"/>
    </source>
</evidence>
<evidence type="ECO:0000313" key="8">
    <source>
        <dbReference type="Proteomes" id="UP000007809"/>
    </source>
</evidence>
<sequence length="275" mass="29856">MPDEARTGTRIQSVSRAAQLLMLIASLPEAERSVTRMAAELGTSVPTVYHLLNTLVDAKLLTRDERKQYRFGLAMEVLSVAYAQQSVPPPELVAPLRRIIEETGESAYLTAWRTGNPVVLAHLSGTHAVQVTNLRPGYRGVANARASGKVLLAFAEPEERERYLAMNPLTAVTEKTITDPDVFEKELRQVARNGYATEVEEFSAGVACVAVPVWRNGMLMGCYTISAPVERYRKQRSHYLAVLRAAVAMLDEEEVAAEDGGGDATPAASGTGGGR</sequence>
<dbReference type="Proteomes" id="UP000007809">
    <property type="component" value="Chromosome"/>
</dbReference>
<dbReference type="Gene3D" id="1.10.10.10">
    <property type="entry name" value="Winged helix-like DNA-binding domain superfamily/Winged helix DNA-binding domain"/>
    <property type="match status" value="1"/>
</dbReference>
<name>F4CJM7_PSEUX</name>
<keyword evidence="2" id="KW-0238">DNA-binding</keyword>
<evidence type="ECO:0000256" key="4">
    <source>
        <dbReference type="SAM" id="MobiDB-lite"/>
    </source>
</evidence>
<dbReference type="PANTHER" id="PTHR30136">
    <property type="entry name" value="HELIX-TURN-HELIX TRANSCRIPTIONAL REGULATOR, ICLR FAMILY"/>
    <property type="match status" value="1"/>
</dbReference>
<evidence type="ECO:0000313" key="7">
    <source>
        <dbReference type="EMBL" id="AEA25887.1"/>
    </source>
</evidence>
<dbReference type="InterPro" id="IPR005471">
    <property type="entry name" value="Tscrpt_reg_IclR_N"/>
</dbReference>
<dbReference type="SUPFAM" id="SSF46785">
    <property type="entry name" value="Winged helix' DNA-binding domain"/>
    <property type="match status" value="1"/>
</dbReference>
<dbReference type="InterPro" id="IPR036390">
    <property type="entry name" value="WH_DNA-bd_sf"/>
</dbReference>
<dbReference type="InterPro" id="IPR011991">
    <property type="entry name" value="ArsR-like_HTH"/>
</dbReference>
<dbReference type="CDD" id="cd00090">
    <property type="entry name" value="HTH_ARSR"/>
    <property type="match status" value="1"/>
</dbReference>
<feature type="region of interest" description="Disordered" evidence="4">
    <location>
        <begin position="255"/>
        <end position="275"/>
    </location>
</feature>
<dbReference type="KEGG" id="pdx:Psed_3717"/>
<gene>
    <name evidence="7" type="ordered locus">Psed_3717</name>
</gene>
<protein>
    <submittedName>
        <fullName evidence="7">Transcriptional regulator, IclR family</fullName>
    </submittedName>
</protein>
<dbReference type="InterPro" id="IPR014757">
    <property type="entry name" value="Tscrpt_reg_IclR_C"/>
</dbReference>
<dbReference type="STRING" id="675635.Psed_3717"/>
<dbReference type="Gene3D" id="3.30.450.40">
    <property type="match status" value="1"/>
</dbReference>
<dbReference type="SMART" id="SM00346">
    <property type="entry name" value="HTH_ICLR"/>
    <property type="match status" value="1"/>
</dbReference>
<organism evidence="7 8">
    <name type="scientific">Pseudonocardia dioxanivorans (strain ATCC 55486 / DSM 44775 / JCM 13855 / CB1190)</name>
    <dbReference type="NCBI Taxonomy" id="675635"/>
    <lineage>
        <taxon>Bacteria</taxon>
        <taxon>Bacillati</taxon>
        <taxon>Actinomycetota</taxon>
        <taxon>Actinomycetes</taxon>
        <taxon>Pseudonocardiales</taxon>
        <taxon>Pseudonocardiaceae</taxon>
        <taxon>Pseudonocardia</taxon>
    </lineage>
</organism>
<evidence type="ECO:0000259" key="5">
    <source>
        <dbReference type="PROSITE" id="PS51077"/>
    </source>
</evidence>
<keyword evidence="1" id="KW-0805">Transcription regulation</keyword>
<dbReference type="EMBL" id="CP002593">
    <property type="protein sequence ID" value="AEA25887.1"/>
    <property type="molecule type" value="Genomic_DNA"/>
</dbReference>
<dbReference type="InterPro" id="IPR029016">
    <property type="entry name" value="GAF-like_dom_sf"/>
</dbReference>
<accession>F4CJM7</accession>
<dbReference type="GO" id="GO:0003677">
    <property type="term" value="F:DNA binding"/>
    <property type="evidence" value="ECO:0007669"/>
    <property type="project" value="UniProtKB-KW"/>
</dbReference>